<dbReference type="GO" id="GO:0030688">
    <property type="term" value="C:preribosome, small subunit precursor"/>
    <property type="evidence" value="ECO:0007669"/>
    <property type="project" value="TreeGrafter"/>
</dbReference>
<comment type="caution">
    <text evidence="3">The sequence shown here is derived from an EMBL/GenBank/DDBJ whole genome shotgun (WGS) entry which is preliminary data.</text>
</comment>
<evidence type="ECO:0000259" key="2">
    <source>
        <dbReference type="SMART" id="SM01362"/>
    </source>
</evidence>
<dbReference type="GO" id="GO:0034511">
    <property type="term" value="F:U3 snoRNA binding"/>
    <property type="evidence" value="ECO:0007669"/>
    <property type="project" value="TreeGrafter"/>
</dbReference>
<evidence type="ECO:0000256" key="1">
    <source>
        <dbReference type="SAM" id="MobiDB-lite"/>
    </source>
</evidence>
<sequence length="826" mass="91605">MTQPGKHRGISNLSVTQMPMKPKASARVNGLTKAQQRKLTKREVIEKQRTHNLAKGLRNSTPKHIAVVALSEGVTPEQVWKQIVANCPTASLPATSSHASVYAAQGQAFIPIFVSLPEKDVDLMDRLDSLMHSNIFLFVTLLDGPSAAGISLLNACAAMRLNQPQIALAISPATIASDLILDSMSLILNTTEMGIPPDTGVDAGFTSATTQRVLSHQQLRTIKTHYHPDVYLIAPFEARKHSESLIRRLGSMVISDDGGRPGWLRSRPTLPILATELEDIDATLGVLRFSVTGWLCGQLPLTADQNAYVQSVGVCAITGIEVINSYNPSLALEKEDLYPSTFTPLQTRTDQGETLLARRHVGAPEDAGFSLIPTLHEGRRSERMECDDQPHPQAGADAGGDGLPDDDEDDYEYIQMENEYEAKLRYQSDEPWEYPDELDIHPTAELRSLLQGWRGLRSARSSPWKILADDVPAGYETLYHIHQPVQVFTYAKNELLLAGRTAPGNLLRVHLEFSMQSMHLGAIFAEVEGAGQYLPRLTEETLREYYEQLFTHLSQETLGSRLRGLIGLYRFENRDSIAHCTVSLADLPSTFGIPDAPPIRPGDPTPLTHEHPFIIYAGFRRIYTAPLPSQLLAPGRSKMVRYYHTTEQSITMSFVCPLYLEQDALPHALFFYTPSLTSTSTVLGEYRFCGSGKITTFDTTFITLQRIVLAGTPFHINRRYATVRHMFFSPEDVKYFAPLDLYTENGGTGRILQPMGLKGYFKAHFDTQITHGTAIKLAVYRQAFPPMLSLRLDGGDGLFFPAACYAFATRIANTQEQLAALATETE</sequence>
<keyword evidence="4" id="KW-1185">Reference proteome</keyword>
<feature type="domain" description="Ribosome biogenesis protein BMS1/TSR1 C-terminal" evidence="2">
    <location>
        <begin position="437"/>
        <end position="783"/>
    </location>
</feature>
<accession>A0A4Z1SR74</accession>
<feature type="compositionally biased region" description="Basic and acidic residues" evidence="1">
    <location>
        <begin position="379"/>
        <end position="390"/>
    </location>
</feature>
<protein>
    <submittedName>
        <fullName evidence="3">Ribosome biogenesis protein</fullName>
    </submittedName>
</protein>
<dbReference type="Proteomes" id="UP000315496">
    <property type="component" value="Chromosome 3"/>
</dbReference>
<dbReference type="SMART" id="SM01362">
    <property type="entry name" value="DUF663"/>
    <property type="match status" value="1"/>
</dbReference>
<dbReference type="GO" id="GO:0000462">
    <property type="term" value="P:maturation of SSU-rRNA from tricistronic rRNA transcript (SSU-rRNA, 5.8S rRNA, LSU-rRNA)"/>
    <property type="evidence" value="ECO:0007669"/>
    <property type="project" value="TreeGrafter"/>
</dbReference>
<proteinExistence type="predicted"/>
<dbReference type="GO" id="GO:0000479">
    <property type="term" value="P:endonucleolytic cleavage of tricistronic rRNA transcript (SSU-rRNA, 5.8S rRNA, LSU-rRNA)"/>
    <property type="evidence" value="ECO:0007669"/>
    <property type="project" value="TreeGrafter"/>
</dbReference>
<dbReference type="PANTHER" id="PTHR12858:SF1">
    <property type="entry name" value="PRE-RRNA-PROCESSING PROTEIN TSR1 HOMOLOG"/>
    <property type="match status" value="1"/>
</dbReference>
<dbReference type="PANTHER" id="PTHR12858">
    <property type="entry name" value="RIBOSOME BIOGENESIS PROTEIN"/>
    <property type="match status" value="1"/>
</dbReference>
<name>A0A4Z1SR74_GIAMU</name>
<dbReference type="GO" id="GO:0005525">
    <property type="term" value="F:GTP binding"/>
    <property type="evidence" value="ECO:0007669"/>
    <property type="project" value="TreeGrafter"/>
</dbReference>
<dbReference type="InterPro" id="IPR007034">
    <property type="entry name" value="BMS1_TSR1_C"/>
</dbReference>
<organism evidence="3 4">
    <name type="scientific">Giardia muris</name>
    <dbReference type="NCBI Taxonomy" id="5742"/>
    <lineage>
        <taxon>Eukaryota</taxon>
        <taxon>Metamonada</taxon>
        <taxon>Diplomonadida</taxon>
        <taxon>Hexamitidae</taxon>
        <taxon>Giardiinae</taxon>
        <taxon>Giardia</taxon>
    </lineage>
</organism>
<dbReference type="AlphaFoldDB" id="A0A4Z1SR74"/>
<dbReference type="EMBL" id="VDLU01000003">
    <property type="protein sequence ID" value="TNJ27465.1"/>
    <property type="molecule type" value="Genomic_DNA"/>
</dbReference>
<dbReference type="Pfam" id="PF04950">
    <property type="entry name" value="RIBIOP_C"/>
    <property type="match status" value="1"/>
</dbReference>
<dbReference type="OrthoDB" id="119302at2759"/>
<evidence type="ECO:0000313" key="3">
    <source>
        <dbReference type="EMBL" id="TNJ27465.1"/>
    </source>
</evidence>
<reference evidence="3 4" key="1">
    <citation type="submission" date="2019-05" db="EMBL/GenBank/DDBJ databases">
        <title>The compact genome of Giardia muris reveals important steps in the evolution of intestinal protozoan parasites.</title>
        <authorList>
            <person name="Xu F."/>
            <person name="Jimenez-Gonzalez A."/>
            <person name="Einarsson E."/>
            <person name="Astvaldsson A."/>
            <person name="Peirasmaki D."/>
            <person name="Eckmann L."/>
            <person name="Andersson J.O."/>
            <person name="Svard S.G."/>
            <person name="Jerlstrom-Hultqvist J."/>
        </authorList>
    </citation>
    <scope>NUCLEOTIDE SEQUENCE [LARGE SCALE GENOMIC DNA]</scope>
    <source>
        <strain evidence="3 4">Roberts-Thomson</strain>
    </source>
</reference>
<gene>
    <name evidence="3" type="ORF">GMRT_12465</name>
</gene>
<dbReference type="VEuPathDB" id="GiardiaDB:GMRT_12465"/>
<feature type="region of interest" description="Disordered" evidence="1">
    <location>
        <begin position="379"/>
        <end position="409"/>
    </location>
</feature>
<evidence type="ECO:0000313" key="4">
    <source>
        <dbReference type="Proteomes" id="UP000315496"/>
    </source>
</evidence>
<feature type="region of interest" description="Disordered" evidence="1">
    <location>
        <begin position="1"/>
        <end position="39"/>
    </location>
</feature>
<dbReference type="GO" id="GO:0003924">
    <property type="term" value="F:GTPase activity"/>
    <property type="evidence" value="ECO:0007669"/>
    <property type="project" value="TreeGrafter"/>
</dbReference>
<dbReference type="InterPro" id="IPR039761">
    <property type="entry name" value="Bms1/Tsr1"/>
</dbReference>